<name>A0A8J2P455_9HEXA</name>
<accession>A0A8J2P455</accession>
<organism evidence="2 3">
    <name type="scientific">Allacma fusca</name>
    <dbReference type="NCBI Taxonomy" id="39272"/>
    <lineage>
        <taxon>Eukaryota</taxon>
        <taxon>Metazoa</taxon>
        <taxon>Ecdysozoa</taxon>
        <taxon>Arthropoda</taxon>
        <taxon>Hexapoda</taxon>
        <taxon>Collembola</taxon>
        <taxon>Symphypleona</taxon>
        <taxon>Sminthuridae</taxon>
        <taxon>Allacma</taxon>
    </lineage>
</organism>
<gene>
    <name evidence="2" type="ORF">AFUS01_LOCUS19860</name>
</gene>
<dbReference type="AlphaFoldDB" id="A0A8J2P455"/>
<evidence type="ECO:0000313" key="3">
    <source>
        <dbReference type="Proteomes" id="UP000708208"/>
    </source>
</evidence>
<feature type="chain" id="PRO_5035182457" evidence="1">
    <location>
        <begin position="32"/>
        <end position="176"/>
    </location>
</feature>
<dbReference type="Proteomes" id="UP000708208">
    <property type="component" value="Unassembled WGS sequence"/>
</dbReference>
<comment type="caution">
    <text evidence="2">The sequence shown here is derived from an EMBL/GenBank/DDBJ whole genome shotgun (WGS) entry which is preliminary data.</text>
</comment>
<keyword evidence="3" id="KW-1185">Reference proteome</keyword>
<feature type="signal peptide" evidence="1">
    <location>
        <begin position="1"/>
        <end position="31"/>
    </location>
</feature>
<proteinExistence type="predicted"/>
<reference evidence="2" key="1">
    <citation type="submission" date="2021-06" db="EMBL/GenBank/DDBJ databases">
        <authorList>
            <person name="Hodson N. C."/>
            <person name="Mongue J. A."/>
            <person name="Jaron S. K."/>
        </authorList>
    </citation>
    <scope>NUCLEOTIDE SEQUENCE</scope>
</reference>
<keyword evidence="1" id="KW-0732">Signal</keyword>
<evidence type="ECO:0000256" key="1">
    <source>
        <dbReference type="SAM" id="SignalP"/>
    </source>
</evidence>
<evidence type="ECO:0000313" key="2">
    <source>
        <dbReference type="EMBL" id="CAG7731255.1"/>
    </source>
</evidence>
<sequence length="176" mass="19548">MRNFVYHQSSCYKFVILTILCFSATIAPSHAVAIPGLSSVPGIWEELLQPQADELKHEGVNQQRVGRGRHSREMIFTSPAANIGNIVFEDVAQEAESFELRTRSFSGQPDLGGLVRATTIKPSEIKTTVQSWIVFPESEENTSEVELRTLIQTPRKKSKKCRNAGTCGRTLAQNNS</sequence>
<protein>
    <submittedName>
        <fullName evidence="2">Uncharacterized protein</fullName>
    </submittedName>
</protein>
<dbReference type="EMBL" id="CAJVCH010208702">
    <property type="protein sequence ID" value="CAG7731255.1"/>
    <property type="molecule type" value="Genomic_DNA"/>
</dbReference>